<dbReference type="EMBL" id="QRCM01000001">
    <property type="protein sequence ID" value="TXG90316.1"/>
    <property type="molecule type" value="Genomic_DNA"/>
</dbReference>
<dbReference type="AlphaFoldDB" id="A0A6P2CGF9"/>
<evidence type="ECO:0000313" key="1">
    <source>
        <dbReference type="EMBL" id="TXG90316.1"/>
    </source>
</evidence>
<dbReference type="Proteomes" id="UP000471120">
    <property type="component" value="Unassembled WGS sequence"/>
</dbReference>
<proteinExistence type="predicted"/>
<name>A0A6P2CGF9_9NOCA</name>
<sequence>MGEVVQLAVEGADGSHWIIHGPGCEAGGVVLDEDPENLWETPTSTIWTSGAYQEGGTFGGERHNMQDPILPVHISATRDSDWLSVYSRWRRAFRFDRKTYLVGTSRSGVRRLAVQLLETPPFKPTIDPGVNGYAPMVMRLRAGWPFWVEEPVVDVFQSKPGELAGTVMVSNPTNHPCYLQWVVVNAAAGGRVTLPDFSWQDDPEHEDYEWRDRVITTPTLSAGEQLTIDSYPDEETWRSNINPMFYGRTAGVEFEFAIPAHTEPIDVPVSATAAGTVIQVRQPRNWRTLLGGD</sequence>
<evidence type="ECO:0000313" key="2">
    <source>
        <dbReference type="Proteomes" id="UP000471120"/>
    </source>
</evidence>
<accession>A0A6P2CGF9</accession>
<dbReference type="RefSeq" id="WP_010836781.1">
    <property type="nucleotide sequence ID" value="NZ_QRCM01000001.1"/>
</dbReference>
<gene>
    <name evidence="1" type="ORF">DW322_08865</name>
</gene>
<reference evidence="1 2" key="1">
    <citation type="submission" date="2018-07" db="EMBL/GenBank/DDBJ databases">
        <title>Genome sequence of Rhodococcus rhodnii ATCC 35071 from Rhodnius prolixus.</title>
        <authorList>
            <person name="Patel V."/>
            <person name="Vogel K.J."/>
        </authorList>
    </citation>
    <scope>NUCLEOTIDE SEQUENCE [LARGE SCALE GENOMIC DNA]</scope>
    <source>
        <strain evidence="1 2">ATCC 35071</strain>
    </source>
</reference>
<organism evidence="1 2">
    <name type="scientific">Rhodococcus rhodnii</name>
    <dbReference type="NCBI Taxonomy" id="38312"/>
    <lineage>
        <taxon>Bacteria</taxon>
        <taxon>Bacillati</taxon>
        <taxon>Actinomycetota</taxon>
        <taxon>Actinomycetes</taxon>
        <taxon>Mycobacteriales</taxon>
        <taxon>Nocardiaceae</taxon>
        <taxon>Rhodococcus</taxon>
    </lineage>
</organism>
<comment type="caution">
    <text evidence="1">The sequence shown here is derived from an EMBL/GenBank/DDBJ whole genome shotgun (WGS) entry which is preliminary data.</text>
</comment>
<protein>
    <submittedName>
        <fullName evidence="1">Phage tail protein</fullName>
    </submittedName>
</protein>